<dbReference type="Pfam" id="PF06835">
    <property type="entry name" value="LptC"/>
    <property type="match status" value="1"/>
</dbReference>
<dbReference type="EMBL" id="VFSV01000005">
    <property type="protein sequence ID" value="TRD22630.1"/>
    <property type="molecule type" value="Genomic_DNA"/>
</dbReference>
<keyword evidence="1" id="KW-1133">Transmembrane helix</keyword>
<dbReference type="Proteomes" id="UP000318590">
    <property type="component" value="Unassembled WGS sequence"/>
</dbReference>
<accession>A0A547Q8C6</accession>
<proteinExistence type="predicted"/>
<keyword evidence="1" id="KW-0812">Transmembrane</keyword>
<evidence type="ECO:0008006" key="4">
    <source>
        <dbReference type="Google" id="ProtNLM"/>
    </source>
</evidence>
<feature type="transmembrane region" description="Helical" evidence="1">
    <location>
        <begin position="20"/>
        <end position="38"/>
    </location>
</feature>
<dbReference type="RefSeq" id="WP_142833573.1">
    <property type="nucleotide sequence ID" value="NZ_VFSV01000005.1"/>
</dbReference>
<comment type="caution">
    <text evidence="2">The sequence shown here is derived from an EMBL/GenBank/DDBJ whole genome shotgun (WGS) entry which is preliminary data.</text>
</comment>
<gene>
    <name evidence="2" type="ORF">FEV53_04225</name>
</gene>
<keyword evidence="3" id="KW-1185">Reference proteome</keyword>
<evidence type="ECO:0000313" key="3">
    <source>
        <dbReference type="Proteomes" id="UP000318590"/>
    </source>
</evidence>
<dbReference type="InterPro" id="IPR010664">
    <property type="entry name" value="LipoPS_assembly_LptC-rel"/>
</dbReference>
<dbReference type="AlphaFoldDB" id="A0A547Q8C6"/>
<organism evidence="2 3">
    <name type="scientific">Palleronia caenipelagi</name>
    <dbReference type="NCBI Taxonomy" id="2489174"/>
    <lineage>
        <taxon>Bacteria</taxon>
        <taxon>Pseudomonadati</taxon>
        <taxon>Pseudomonadota</taxon>
        <taxon>Alphaproteobacteria</taxon>
        <taxon>Rhodobacterales</taxon>
        <taxon>Roseobacteraceae</taxon>
        <taxon>Palleronia</taxon>
    </lineage>
</organism>
<evidence type="ECO:0000256" key="1">
    <source>
        <dbReference type="SAM" id="Phobius"/>
    </source>
</evidence>
<dbReference type="Gene3D" id="2.60.450.10">
    <property type="entry name" value="Lipopolysaccharide (LPS) transport protein A like domain"/>
    <property type="match status" value="1"/>
</dbReference>
<name>A0A547Q8C6_9RHOB</name>
<keyword evidence="1" id="KW-0472">Membrane</keyword>
<evidence type="ECO:0000313" key="2">
    <source>
        <dbReference type="EMBL" id="TRD22630.1"/>
    </source>
</evidence>
<protein>
    <recommendedName>
        <fullName evidence="4">LPS export ABC transporter periplasmic protein LptC</fullName>
    </recommendedName>
</protein>
<reference evidence="2 3" key="1">
    <citation type="submission" date="2019-06" db="EMBL/GenBank/DDBJ databases">
        <title>Paenimaribius caenipelagi gen. nov., sp. nov., isolated from a tidal flat.</title>
        <authorList>
            <person name="Yoon J.-H."/>
        </authorList>
    </citation>
    <scope>NUCLEOTIDE SEQUENCE [LARGE SCALE GENOMIC DNA]</scope>
    <source>
        <strain evidence="2 3">JBTF-M29</strain>
    </source>
</reference>
<dbReference type="OrthoDB" id="7871110at2"/>
<sequence>MSMSQPRHFDNRHSRWVARLKILFPLIAVILLSTMFLFSDKRDQGSSLPFSEIEIDRILTEGRVAKPSYTGVGSNGAAINLSAAEAWPNAEGPYTIEANEIAGEWDGVSGNPIALTAKTGRLLERQNQLRLTGGVLVRDSHGYLIEGETLLVDLTTLDLTSDQDIIGFGPPGRIDAGGLKVTRVQGTPLVIFTNGVRVLYQPATAGRETDK</sequence>